<evidence type="ECO:0008006" key="3">
    <source>
        <dbReference type="Google" id="ProtNLM"/>
    </source>
</evidence>
<dbReference type="EMBL" id="JASJOS010000009">
    <property type="protein sequence ID" value="MDJ1482756.1"/>
    <property type="molecule type" value="Genomic_DNA"/>
</dbReference>
<sequence length="128" mass="14571">MIQKLLTSMLPALGLYLTLMPCLRAQSHPSLLGIWQDETHPDKLVQFFPHNGGIQGKAVSNDPAQNGKLVLKDLVWNSNTRSYQGVLISPDDDRQFLVSLTVKDVDHFYFKVKVLLFSKFFHFKRVNG</sequence>
<dbReference type="AlphaFoldDB" id="A0AAE3QT50"/>
<evidence type="ECO:0000313" key="2">
    <source>
        <dbReference type="Proteomes" id="UP001241110"/>
    </source>
</evidence>
<comment type="caution">
    <text evidence="1">The sequence shown here is derived from an EMBL/GenBank/DDBJ whole genome shotgun (WGS) entry which is preliminary data.</text>
</comment>
<accession>A0AAE3QT50</accession>
<name>A0AAE3QT50_9BACT</name>
<dbReference type="Proteomes" id="UP001241110">
    <property type="component" value="Unassembled WGS sequence"/>
</dbReference>
<reference evidence="1" key="1">
    <citation type="submission" date="2023-05" db="EMBL/GenBank/DDBJ databases">
        <authorList>
            <person name="Zhang X."/>
        </authorList>
    </citation>
    <scope>NUCLEOTIDE SEQUENCE</scope>
    <source>
        <strain evidence="1">YF14B1</strain>
    </source>
</reference>
<gene>
    <name evidence="1" type="ORF">QNI16_19810</name>
</gene>
<evidence type="ECO:0000313" key="1">
    <source>
        <dbReference type="EMBL" id="MDJ1482756.1"/>
    </source>
</evidence>
<protein>
    <recommendedName>
        <fullName evidence="3">DUF2147 domain-containing protein</fullName>
    </recommendedName>
</protein>
<organism evidence="1 2">
    <name type="scientific">Xanthocytophaga flava</name>
    <dbReference type="NCBI Taxonomy" id="3048013"/>
    <lineage>
        <taxon>Bacteria</taxon>
        <taxon>Pseudomonadati</taxon>
        <taxon>Bacteroidota</taxon>
        <taxon>Cytophagia</taxon>
        <taxon>Cytophagales</taxon>
        <taxon>Rhodocytophagaceae</taxon>
        <taxon>Xanthocytophaga</taxon>
    </lineage>
</organism>
<dbReference type="RefSeq" id="WP_313982099.1">
    <property type="nucleotide sequence ID" value="NZ_JASJOS010000009.1"/>
</dbReference>
<proteinExistence type="predicted"/>